<evidence type="ECO:0000256" key="2">
    <source>
        <dbReference type="SAM" id="Phobius"/>
    </source>
</evidence>
<feature type="compositionally biased region" description="Polar residues" evidence="1">
    <location>
        <begin position="23"/>
        <end position="35"/>
    </location>
</feature>
<comment type="caution">
    <text evidence="3">The sequence shown here is derived from an EMBL/GenBank/DDBJ whole genome shotgun (WGS) entry which is preliminary data.</text>
</comment>
<keyword evidence="2" id="KW-0812">Transmembrane</keyword>
<name>A0A813FNB8_POLGL</name>
<protein>
    <submittedName>
        <fullName evidence="3">Uncharacterized protein</fullName>
    </submittedName>
</protein>
<gene>
    <name evidence="3" type="ORF">PGLA1383_LOCUS32637</name>
</gene>
<reference evidence="3" key="1">
    <citation type="submission" date="2021-02" db="EMBL/GenBank/DDBJ databases">
        <authorList>
            <person name="Dougan E. K."/>
            <person name="Rhodes N."/>
            <person name="Thang M."/>
            <person name="Chan C."/>
        </authorList>
    </citation>
    <scope>NUCLEOTIDE SEQUENCE</scope>
</reference>
<evidence type="ECO:0000313" key="3">
    <source>
        <dbReference type="EMBL" id="CAE8614917.1"/>
    </source>
</evidence>
<dbReference type="EMBL" id="CAJNNV010025528">
    <property type="protein sequence ID" value="CAE8614917.1"/>
    <property type="molecule type" value="Genomic_DNA"/>
</dbReference>
<evidence type="ECO:0000256" key="1">
    <source>
        <dbReference type="SAM" id="MobiDB-lite"/>
    </source>
</evidence>
<organism evidence="3 4">
    <name type="scientific">Polarella glacialis</name>
    <name type="common">Dinoflagellate</name>
    <dbReference type="NCBI Taxonomy" id="89957"/>
    <lineage>
        <taxon>Eukaryota</taxon>
        <taxon>Sar</taxon>
        <taxon>Alveolata</taxon>
        <taxon>Dinophyceae</taxon>
        <taxon>Suessiales</taxon>
        <taxon>Suessiaceae</taxon>
        <taxon>Polarella</taxon>
    </lineage>
</organism>
<feature type="region of interest" description="Disordered" evidence="1">
    <location>
        <begin position="1"/>
        <end position="39"/>
    </location>
</feature>
<feature type="transmembrane region" description="Helical" evidence="2">
    <location>
        <begin position="61"/>
        <end position="79"/>
    </location>
</feature>
<accession>A0A813FNB8</accession>
<keyword evidence="2" id="KW-0472">Membrane</keyword>
<keyword evidence="2" id="KW-1133">Transmembrane helix</keyword>
<proteinExistence type="predicted"/>
<keyword evidence="4" id="KW-1185">Reference proteome</keyword>
<evidence type="ECO:0000313" key="4">
    <source>
        <dbReference type="Proteomes" id="UP000654075"/>
    </source>
</evidence>
<feature type="compositionally biased region" description="Polar residues" evidence="1">
    <location>
        <begin position="1"/>
        <end position="14"/>
    </location>
</feature>
<dbReference type="AlphaFoldDB" id="A0A813FNB8"/>
<dbReference type="Proteomes" id="UP000654075">
    <property type="component" value="Unassembled WGS sequence"/>
</dbReference>
<sequence length="473" mass="51065">MAVTTQLGSYSQGEGASAAGTGSKVTPSRSRTDGGNSIAPERAHELPYLTTASVRSARRSVTWILEFILVLCITGPVYAASAKCEVYTSVIGTPLSVLRQWIFTCGKIGLTIMCYKAVTSVNEPIGACLHCTIAGLVSKGSLAASISKANCLAISKALYHDMSCRLIDNKELQPPGLQTSRACWPGPFSLAASGNFPALCRDIGWRRTNAQSAMAGLTLAYLLSTRQGGWVLLGRHLRCRDSCVQPQGDFAVNIFVSLLTQPPADNVLAMIDSLRDLKVTSKDLTAEELGSMCVTLESLLTRDKRNLCTFTFEKEVNAAVNADRGVQGPLHFDPKAVVFVLRSAKYAIERLAQVGQTERFGLDLTRAPQILGTDRSPNGCGSPELKWNVEKWRLLLKSRCVYSKSFALQTREYLLTKEKEGSPIAIGGCEELVPGELKMMKSSRLHAMSAEAAQAQAFAANSRLAKMGGGKFQ</sequence>